<dbReference type="Proteomes" id="UP001205843">
    <property type="component" value="Unassembled WGS sequence"/>
</dbReference>
<accession>A0AAE3K9V1</accession>
<reference evidence="1" key="1">
    <citation type="submission" date="2022-03" db="EMBL/GenBank/DDBJ databases">
        <title>Genomic Encyclopedia of Type Strains, Phase III (KMG-III): the genomes of soil and plant-associated and newly described type strains.</title>
        <authorList>
            <person name="Whitman W."/>
        </authorList>
    </citation>
    <scope>NUCLEOTIDE SEQUENCE</scope>
    <source>
        <strain evidence="1">ANL 6-2</strain>
    </source>
</reference>
<keyword evidence="2" id="KW-1185">Reference proteome</keyword>
<dbReference type="AlphaFoldDB" id="A0AAE3K9V1"/>
<evidence type="ECO:0000313" key="2">
    <source>
        <dbReference type="Proteomes" id="UP001205843"/>
    </source>
</evidence>
<evidence type="ECO:0000313" key="1">
    <source>
        <dbReference type="EMBL" id="MCP1673175.1"/>
    </source>
</evidence>
<dbReference type="EMBL" id="JALJXV010000001">
    <property type="protein sequence ID" value="MCP1673175.1"/>
    <property type="molecule type" value="Genomic_DNA"/>
</dbReference>
<sequence>MAELFAALAVLHWADEAWLLGGLLAGRFGARPVELEQRRIAVGKGSVLQTREVIHAYPGKRLILRGQLDGTEVVAKFYLGRLAGLWEWYRGLRGSRALATSKVQAPAVMHAGYCRLARAWLTILEHVPVDEAWPPSSPFSDALNARIVETLHQHHLSGIVQNDLNWTNFLPHNGVLWSIDGDRVRRYRAPLARRRAFDNLMRLYAYKTRFTEEQIVAGFEQYCQLRGWPATDERRQAFLRAVHTARRDVAKRVAGRSLRGWKHFRPARAGRHRSIVDRRRLPKPLHSLLLEPKTWMGTATRSSVGSLVTLGDHPLRVRHIARDSYLGALAGLIRGSRPVRAWTKAVLLRRLRIPVDAPVALIEERLGPLRREGYLLQRAEETVRLPTALPGLDNDQRRDLLQDMGRVLKRLRDARLTHQRLGLEAWGVRHGQIVLVDIDGLRGYPRWLPAFDRVWERDAGRLREEVCERFGLPPEEARQWLMRGHDRA</sequence>
<dbReference type="RefSeq" id="WP_253473084.1">
    <property type="nucleotide sequence ID" value="NZ_JALJXV010000001.1"/>
</dbReference>
<protein>
    <recommendedName>
        <fullName evidence="3">Lipopolysaccharide kinase (Kdo/WaaP) family protein</fullName>
    </recommendedName>
</protein>
<comment type="caution">
    <text evidence="1">The sequence shown here is derived from an EMBL/GenBank/DDBJ whole genome shotgun (WGS) entry which is preliminary data.</text>
</comment>
<gene>
    <name evidence="1" type="ORF">J2T57_000267</name>
</gene>
<name>A0AAE3K9V1_9GAMM</name>
<organism evidence="1 2">
    <name type="scientific">Natronocella acetinitrilica</name>
    <dbReference type="NCBI Taxonomy" id="414046"/>
    <lineage>
        <taxon>Bacteria</taxon>
        <taxon>Pseudomonadati</taxon>
        <taxon>Pseudomonadota</taxon>
        <taxon>Gammaproteobacteria</taxon>
        <taxon>Chromatiales</taxon>
        <taxon>Ectothiorhodospiraceae</taxon>
        <taxon>Natronocella</taxon>
    </lineage>
</organism>
<proteinExistence type="predicted"/>
<evidence type="ECO:0008006" key="3">
    <source>
        <dbReference type="Google" id="ProtNLM"/>
    </source>
</evidence>